<protein>
    <recommendedName>
        <fullName evidence="4">AT DNA binding protein</fullName>
    </recommendedName>
</protein>
<feature type="compositionally biased region" description="Polar residues" evidence="1">
    <location>
        <begin position="1"/>
        <end position="10"/>
    </location>
</feature>
<dbReference type="VEuPathDB" id="FungiDB:CPC735_007540"/>
<dbReference type="KEGG" id="cpw:9694209"/>
<feature type="compositionally biased region" description="Polar residues" evidence="1">
    <location>
        <begin position="244"/>
        <end position="254"/>
    </location>
</feature>
<feature type="compositionally biased region" description="Polar residues" evidence="1">
    <location>
        <begin position="39"/>
        <end position="52"/>
    </location>
</feature>
<feature type="compositionally biased region" description="Basic and acidic residues" evidence="1">
    <location>
        <begin position="614"/>
        <end position="623"/>
    </location>
</feature>
<feature type="compositionally biased region" description="Polar residues" evidence="1">
    <location>
        <begin position="204"/>
        <end position="213"/>
    </location>
</feature>
<organism evidence="2 3">
    <name type="scientific">Coccidioides posadasii (strain C735)</name>
    <name type="common">Valley fever fungus</name>
    <dbReference type="NCBI Taxonomy" id="222929"/>
    <lineage>
        <taxon>Eukaryota</taxon>
        <taxon>Fungi</taxon>
        <taxon>Dikarya</taxon>
        <taxon>Ascomycota</taxon>
        <taxon>Pezizomycotina</taxon>
        <taxon>Eurotiomycetes</taxon>
        <taxon>Eurotiomycetidae</taxon>
        <taxon>Onygenales</taxon>
        <taxon>Onygenaceae</taxon>
        <taxon>Coccidioides</taxon>
    </lineage>
</organism>
<dbReference type="AlphaFoldDB" id="C5PA19"/>
<feature type="region of interest" description="Disordered" evidence="1">
    <location>
        <begin position="423"/>
        <end position="453"/>
    </location>
</feature>
<feature type="compositionally biased region" description="Low complexity" evidence="1">
    <location>
        <begin position="427"/>
        <end position="441"/>
    </location>
</feature>
<evidence type="ECO:0000256" key="1">
    <source>
        <dbReference type="SAM" id="MobiDB-lite"/>
    </source>
</evidence>
<evidence type="ECO:0000313" key="3">
    <source>
        <dbReference type="Proteomes" id="UP000009084"/>
    </source>
</evidence>
<dbReference type="Proteomes" id="UP000009084">
    <property type="component" value="Unassembled WGS sequence"/>
</dbReference>
<dbReference type="OrthoDB" id="3946221at2759"/>
<feature type="region of interest" description="Disordered" evidence="1">
    <location>
        <begin position="612"/>
        <end position="634"/>
    </location>
</feature>
<feature type="compositionally biased region" description="Polar residues" evidence="1">
    <location>
        <begin position="84"/>
        <end position="101"/>
    </location>
</feature>
<feature type="region of interest" description="Disordered" evidence="1">
    <location>
        <begin position="678"/>
        <end position="700"/>
    </location>
</feature>
<dbReference type="HOGENOM" id="CLU_008961_0_0_1"/>
<reference evidence="2 3" key="1">
    <citation type="journal article" date="2009" name="Genome Res.">
        <title>Comparative genomic analyses of the human fungal pathogens Coccidioides and their relatives.</title>
        <authorList>
            <person name="Sharpton T.J."/>
            <person name="Stajich J.E."/>
            <person name="Rounsley S.D."/>
            <person name="Gardner M.J."/>
            <person name="Wortman J.R."/>
            <person name="Jordar V.S."/>
            <person name="Maiti R."/>
            <person name="Kodira C.D."/>
            <person name="Neafsey D.E."/>
            <person name="Zeng Q."/>
            <person name="Hung C.-Y."/>
            <person name="McMahan C."/>
            <person name="Muszewska A."/>
            <person name="Grynberg M."/>
            <person name="Mandel M.A."/>
            <person name="Kellner E.M."/>
            <person name="Barker B.M."/>
            <person name="Galgiani J.N."/>
            <person name="Orbach M.J."/>
            <person name="Kirkland T.N."/>
            <person name="Cole G.T."/>
            <person name="Henn M.R."/>
            <person name="Birren B.W."/>
            <person name="Taylor J.W."/>
        </authorList>
    </citation>
    <scope>NUCLEOTIDE SEQUENCE [LARGE SCALE GENOMIC DNA]</scope>
    <source>
        <strain evidence="3">C735</strain>
    </source>
</reference>
<name>C5PA19_COCP7</name>
<sequence>MESRNGSSSPDPLGYPGDPEFLLSSATKPFSHRRLSMTPFKSRTPRTPWSTRSKGKRSAKSVARSIKYPDIVLPSTPSGDRFNQRSLSPTKTTMHSESNISPWRIRVTVEAERDEEEEGQNIIQSRAGGWKSGNALKIPLKGGNSSAEPSPKKSPRKGKKTDVSKRAPTPGKKRPAGIFDGVLDSVGKRKRGRSRKTLEPVGENSPTRHSSPAKSIADLLSGDDPFLDIAQGGVDGAAYEPETHASTYQTTQPNLGAPTIQDDQTSPKLTPIAKAGERLQSGQPGKEFGVSETSPIHGDVGPSPINVTFAGHTPRPKFRLYPTPTSSSQLGEEPLDANNIHSSTTKTKVVKLGERIADPNEDHREFDSIMESEGFSMVSLNSLPSAKRKLLSSLEGRSSIPVTIETPLEKSLAKADAGTEIALENGASTPSAAEPSPATDPRPTETALGGWPANRAETDDFQAQKPVLNDVPPHHLTPPAVPVVPEQVSRRSLIVRLARIIRTGISLQRMLNRNWRILNSDAPLYNATDTQDDDSEATRRRIEKLFEGFSMEIRRDLCAALRFGKALAQRTRIARQEWQPEVASDEHVSVSDSGGIQYPLLDIAADGQSLSTMSRDENHDHSSVHLGTPTPRDENLTEKINMEMAKREEQWQREREAISRQIEAASESQVIVIESDDERLATQSPLHQDQDIPGDLRNQTTAEDDDYEDIWQQEAREGAIPSDSPSFAEVTHDDTVHPRRTAVPTNIGYAQDEENFPRQPWSAHTQKYPMLSLGKSQLEKYRDMTFEFSSLIRTPESSTRRWMRGALESASTRGSNSMPNEAPLQQAPTSAVAEANTIEDVRQQARPPFSSSSDSISELPPPPSLKYTGSDIMTNGQHEPSPLLGDQMSPNLRYVGDNAENQFESNGEARNDLEEDVHTVSPNFKAQETAINPSWFNRLTNIAPKWFVASPSTQSHSIQNQPPLDQPEYPMQSTSFPPVVQEQADFSTTPRATHRRRRPNGKPLALSGYFTNDHYFALRRIYRKAKESPHLFHYAPTPERDAMLGKWMWSADGHHHRQVTEIQLAVVDKFRKDLIEASRKSGGSDTLGWTEEDILWRLFSIIVGEKIRRERKRQQAVEDTGDGIGDAEIPGAIVT</sequence>
<proteinExistence type="predicted"/>
<accession>C5PA19</accession>
<feature type="compositionally biased region" description="Polar residues" evidence="1">
    <location>
        <begin position="809"/>
        <end position="819"/>
    </location>
</feature>
<evidence type="ECO:0000313" key="2">
    <source>
        <dbReference type="EMBL" id="EER26581.1"/>
    </source>
</evidence>
<feature type="region of interest" description="Disordered" evidence="1">
    <location>
        <begin position="806"/>
        <end position="894"/>
    </location>
</feature>
<comment type="caution">
    <text evidence="2">The sequence shown here is derived from an EMBL/GenBank/DDBJ whole genome shotgun (WGS) entry which is preliminary data.</text>
</comment>
<evidence type="ECO:0008006" key="4">
    <source>
        <dbReference type="Google" id="ProtNLM"/>
    </source>
</evidence>
<gene>
    <name evidence="2" type="ORF">CPC735_007540</name>
</gene>
<feature type="region of interest" description="Disordered" evidence="1">
    <location>
        <begin position="1"/>
        <end position="220"/>
    </location>
</feature>
<dbReference type="EMBL" id="ACFW01000030">
    <property type="protein sequence ID" value="EER26581.1"/>
    <property type="molecule type" value="Genomic_DNA"/>
</dbReference>
<feature type="region of interest" description="Disordered" evidence="1">
    <location>
        <begin position="244"/>
        <end position="346"/>
    </location>
</feature>
<feature type="compositionally biased region" description="Low complexity" evidence="1">
    <location>
        <begin position="847"/>
        <end position="858"/>
    </location>
</feature>